<keyword evidence="2" id="KW-0238">DNA-binding</keyword>
<dbReference type="RefSeq" id="WP_103225544.1">
    <property type="nucleotide sequence ID" value="NZ_PPCN01000021.1"/>
</dbReference>
<dbReference type="SUPFAM" id="SSF142921">
    <property type="entry name" value="WGR domain-like"/>
    <property type="match status" value="1"/>
</dbReference>
<dbReference type="OrthoDB" id="5801306at2"/>
<evidence type="ECO:0000313" key="2">
    <source>
        <dbReference type="EMBL" id="POF27784.1"/>
    </source>
</evidence>
<accession>A0A2S3UJA2</accession>
<proteinExistence type="predicted"/>
<dbReference type="EMBL" id="PPCN01000021">
    <property type="protein sequence ID" value="POF27784.1"/>
    <property type="molecule type" value="Genomic_DNA"/>
</dbReference>
<protein>
    <submittedName>
        <fullName evidence="2">Putative DNA-binding WGR domain protein</fullName>
    </submittedName>
</protein>
<dbReference type="InterPro" id="IPR036930">
    <property type="entry name" value="WGR_dom_sf"/>
</dbReference>
<reference evidence="2 3" key="1">
    <citation type="submission" date="2018-01" db="EMBL/GenBank/DDBJ databases">
        <title>Genomic Encyclopedia of Archaeal and Bacterial Type Strains, Phase II (KMG-II): from individual species to whole genera.</title>
        <authorList>
            <person name="Goeker M."/>
        </authorList>
    </citation>
    <scope>NUCLEOTIDE SEQUENCE [LARGE SCALE GENOMIC DNA]</scope>
    <source>
        <strain evidence="2 3">DSM 17023</strain>
    </source>
</reference>
<dbReference type="PROSITE" id="PS51977">
    <property type="entry name" value="WGR"/>
    <property type="match status" value="1"/>
</dbReference>
<gene>
    <name evidence="2" type="ORF">CLV41_12110</name>
</gene>
<feature type="domain" description="WGR" evidence="1">
    <location>
        <begin position="1"/>
        <end position="80"/>
    </location>
</feature>
<sequence length="80" mass="9219">MQSLRHPVFLTRIDPHRNMARFYALSVEPTLFGDYAVQRRWGRLGTSGRSRSDLFPDLVSAHARKAQLVRSKCKRGYVEG</sequence>
<keyword evidence="3" id="KW-1185">Reference proteome</keyword>
<dbReference type="Pfam" id="PF05406">
    <property type="entry name" value="WGR"/>
    <property type="match status" value="1"/>
</dbReference>
<dbReference type="Proteomes" id="UP000236959">
    <property type="component" value="Unassembled WGS sequence"/>
</dbReference>
<organism evidence="2 3">
    <name type="scientific">Roseibium marinum</name>
    <dbReference type="NCBI Taxonomy" id="281252"/>
    <lineage>
        <taxon>Bacteria</taxon>
        <taxon>Pseudomonadati</taxon>
        <taxon>Pseudomonadota</taxon>
        <taxon>Alphaproteobacteria</taxon>
        <taxon>Hyphomicrobiales</taxon>
        <taxon>Stappiaceae</taxon>
        <taxon>Roseibium</taxon>
    </lineage>
</organism>
<dbReference type="GO" id="GO:0003677">
    <property type="term" value="F:DNA binding"/>
    <property type="evidence" value="ECO:0007669"/>
    <property type="project" value="UniProtKB-KW"/>
</dbReference>
<comment type="caution">
    <text evidence="2">The sequence shown here is derived from an EMBL/GenBank/DDBJ whole genome shotgun (WGS) entry which is preliminary data.</text>
</comment>
<evidence type="ECO:0000259" key="1">
    <source>
        <dbReference type="PROSITE" id="PS51977"/>
    </source>
</evidence>
<dbReference type="AlphaFoldDB" id="A0A2S3UJA2"/>
<name>A0A2S3UJA2_9HYPH</name>
<evidence type="ECO:0000313" key="3">
    <source>
        <dbReference type="Proteomes" id="UP000236959"/>
    </source>
</evidence>
<dbReference type="CDD" id="cd07996">
    <property type="entry name" value="WGR_MMR_like"/>
    <property type="match status" value="1"/>
</dbReference>
<dbReference type="InterPro" id="IPR049809">
    <property type="entry name" value="YehF/YfeS-like_WGR"/>
</dbReference>
<dbReference type="InterPro" id="IPR008893">
    <property type="entry name" value="WGR_domain"/>
</dbReference>
<dbReference type="SMART" id="SM00773">
    <property type="entry name" value="WGR"/>
    <property type="match status" value="1"/>
</dbReference>
<dbReference type="Gene3D" id="2.20.140.10">
    <property type="entry name" value="WGR domain"/>
    <property type="match status" value="1"/>
</dbReference>